<dbReference type="AlphaFoldDB" id="A0A7I4YUR0"/>
<evidence type="ECO:0000313" key="1">
    <source>
        <dbReference type="Proteomes" id="UP000025227"/>
    </source>
</evidence>
<evidence type="ECO:0000313" key="2">
    <source>
        <dbReference type="WBParaSite" id="HCON_00147460-00001"/>
    </source>
</evidence>
<dbReference type="Proteomes" id="UP000025227">
    <property type="component" value="Unplaced"/>
</dbReference>
<reference evidence="2" key="1">
    <citation type="submission" date="2020-12" db="UniProtKB">
        <authorList>
            <consortium name="WormBaseParasite"/>
        </authorList>
    </citation>
    <scope>IDENTIFICATION</scope>
    <source>
        <strain evidence="2">MHco3</strain>
    </source>
</reference>
<accession>A0A7I4YUR0</accession>
<name>A0A7I4YUR0_HAECO</name>
<organism evidence="1 2">
    <name type="scientific">Haemonchus contortus</name>
    <name type="common">Barber pole worm</name>
    <dbReference type="NCBI Taxonomy" id="6289"/>
    <lineage>
        <taxon>Eukaryota</taxon>
        <taxon>Metazoa</taxon>
        <taxon>Ecdysozoa</taxon>
        <taxon>Nematoda</taxon>
        <taxon>Chromadorea</taxon>
        <taxon>Rhabditida</taxon>
        <taxon>Rhabditina</taxon>
        <taxon>Rhabditomorpha</taxon>
        <taxon>Strongyloidea</taxon>
        <taxon>Trichostrongylidae</taxon>
        <taxon>Haemonchus</taxon>
    </lineage>
</organism>
<sequence>MRDRSGRIKPFDVNQLRLWDSSSEKGIPLELEREVSKMLTQTGKKKCGEPSARSGAQDEAMEVQDAFDWIDICSSLETTFNIDGFDNTGVGRPRGTRGESFEEFLRRFKRKYEQVIECEAALIEILDDDHLAGRAKSILAALPRITKEQGLDAVTRKMARLLSYDSTAGRMRALTELRNSKLRPHREVAEFYAVLEKLGRQVNPECTIEDRSLEYALVLLTTSKSGLNISNW</sequence>
<protein>
    <submittedName>
        <fullName evidence="2">Uncharacterized protein</fullName>
    </submittedName>
</protein>
<proteinExistence type="predicted"/>
<keyword evidence="1" id="KW-1185">Reference proteome</keyword>
<dbReference type="WBParaSite" id="HCON_00147460-00001">
    <property type="protein sequence ID" value="HCON_00147460-00001"/>
    <property type="gene ID" value="HCON_00147460"/>
</dbReference>
<dbReference type="OrthoDB" id="5860093at2759"/>